<dbReference type="InterPro" id="IPR017853">
    <property type="entry name" value="GH"/>
</dbReference>
<feature type="domain" description="Glycoside hydrolase family 5" evidence="7">
    <location>
        <begin position="480"/>
        <end position="518"/>
    </location>
</feature>
<feature type="transmembrane region" description="Helical" evidence="6">
    <location>
        <begin position="12"/>
        <end position="35"/>
    </location>
</feature>
<dbReference type="PANTHER" id="PTHR31451:SF54">
    <property type="entry name" value="MANNAN ENDO-1,4-BETA-MANNOSIDASE 6"/>
    <property type="match status" value="1"/>
</dbReference>
<dbReference type="SUPFAM" id="SSF51445">
    <property type="entry name" value="(Trans)glycosidases"/>
    <property type="match status" value="2"/>
</dbReference>
<evidence type="ECO:0000256" key="6">
    <source>
        <dbReference type="SAM" id="Phobius"/>
    </source>
</evidence>
<feature type="transmembrane region" description="Helical" evidence="6">
    <location>
        <begin position="47"/>
        <end position="74"/>
    </location>
</feature>
<evidence type="ECO:0000313" key="8">
    <source>
        <dbReference type="EMBL" id="PPS02690.1"/>
    </source>
</evidence>
<dbReference type="GO" id="GO:0016985">
    <property type="term" value="F:mannan endo-1,4-beta-mannosidase activity"/>
    <property type="evidence" value="ECO:0007669"/>
    <property type="project" value="UniProtKB-EC"/>
</dbReference>
<reference evidence="8 9" key="1">
    <citation type="submission" date="2015-01" db="EMBL/GenBank/DDBJ databases">
        <title>Genome of allotetraploid Gossypium barbadense reveals genomic plasticity and fiber elongation in cotton evolution.</title>
        <authorList>
            <person name="Chen X."/>
            <person name="Liu X."/>
            <person name="Zhao B."/>
            <person name="Zheng H."/>
            <person name="Hu Y."/>
            <person name="Lu G."/>
            <person name="Yang C."/>
            <person name="Chen J."/>
            <person name="Shan C."/>
            <person name="Zhang L."/>
            <person name="Zhou Y."/>
            <person name="Wang L."/>
            <person name="Guo W."/>
            <person name="Bai Y."/>
            <person name="Ruan J."/>
            <person name="Shangguan X."/>
            <person name="Mao Y."/>
            <person name="Jiang J."/>
            <person name="Zhu Y."/>
            <person name="Lei J."/>
            <person name="Kang H."/>
            <person name="Chen S."/>
            <person name="He X."/>
            <person name="Wang R."/>
            <person name="Wang Y."/>
            <person name="Chen J."/>
            <person name="Wang L."/>
            <person name="Yu S."/>
            <person name="Wang B."/>
            <person name="Wei J."/>
            <person name="Song S."/>
            <person name="Lu X."/>
            <person name="Gao Z."/>
            <person name="Gu W."/>
            <person name="Deng X."/>
            <person name="Ma D."/>
            <person name="Wang S."/>
            <person name="Liang W."/>
            <person name="Fang L."/>
            <person name="Cai C."/>
            <person name="Zhu X."/>
            <person name="Zhou B."/>
            <person name="Zhang Y."/>
            <person name="Chen Z."/>
            <person name="Xu S."/>
            <person name="Zhu R."/>
            <person name="Wang S."/>
            <person name="Zhang T."/>
            <person name="Zhao G."/>
        </authorList>
    </citation>
    <scope>NUCLEOTIDE SEQUENCE [LARGE SCALE GENOMIC DNA]</scope>
    <source>
        <strain evidence="9">cv. Xinhai21</strain>
        <tissue evidence="8">Leaf</tissue>
    </source>
</reference>
<comment type="similarity">
    <text evidence="2">Belongs to the glycosyl hydrolase 5 (cellulase A) family.</text>
</comment>
<dbReference type="Gene3D" id="3.20.20.80">
    <property type="entry name" value="Glycosidases"/>
    <property type="match status" value="3"/>
</dbReference>
<dbReference type="EC" id="3.2.1.78" evidence="3"/>
<dbReference type="Pfam" id="PF26410">
    <property type="entry name" value="GH5_mannosidase"/>
    <property type="match status" value="2"/>
</dbReference>
<evidence type="ECO:0000256" key="5">
    <source>
        <dbReference type="ARBA" id="ARBA00023295"/>
    </source>
</evidence>
<comment type="catalytic activity">
    <reaction evidence="1">
        <text>Random hydrolysis of (1-&gt;4)-beta-D-mannosidic linkages in mannans, galactomannans and glucomannans.</text>
        <dbReference type="EC" id="3.2.1.78"/>
    </reaction>
</comment>
<dbReference type="InterPro" id="IPR045053">
    <property type="entry name" value="MAN-like"/>
</dbReference>
<evidence type="ECO:0000256" key="1">
    <source>
        <dbReference type="ARBA" id="ARBA00001678"/>
    </source>
</evidence>
<keyword evidence="6" id="KW-0812">Transmembrane</keyword>
<keyword evidence="5" id="KW-0326">Glycosidase</keyword>
<evidence type="ECO:0000259" key="7">
    <source>
        <dbReference type="Pfam" id="PF26410"/>
    </source>
</evidence>
<keyword evidence="6" id="KW-0472">Membrane</keyword>
<sequence>MELGLETMAAAIGVSVPVLWFLLCFVATIPVSFLWRFVPGTLPKHVYSAFSGLVLSYLSFGISSNLLFLVPMLLGYAAMLLYRPKCGIITFFLSFGYLIGCHVYYMSGDAWKEGGIDATVYAWLQQEQKGTLMEILKGAHNQFDILVVSLINLILVWKKTPFMMLDSQLYEEKEHDMLESIYDEFLEESEELEAYLVEGKFWVVRTMTTTTSKEGEDWKRIGNLLDISKDTTSNDDFGVKRTYSVSTIETDSVEREFNAELKKKLESLKASLSVKTREQLNEQALHVSAMKSGSESVLEGSRVAWGIGLRQVEVECDNALLMESLLASGSVNSRMVELRLIHGILNHEWKVNVFRIPRSQNAFAGHIARLTVFGLPNLVQGFLLLIKIYDMKDVEDDGWQMVETKWNQFIVNGQPYYVNGFNTYWLMVMAADQSTRGKVSEVFQQASSVGLTVCRTWAFNDGQWRALQKSPSVYDEEVFKGVVNRVNTITNITYKDDPTIFAWELMNEPRCTSDPSGDTLQHHSPHFSTIQALDFVVSEAKKYKIRLILCLVNNWDAYGGKPQYVKWGKAAGLNLTSDDEFFSHPTLRSYYKAHVKAVLNRVNTSTNITYKDDPTIFAWELMNEPRCTSDPSGDTLQSWIAEMAVYVKSLDAKHLVEIGVEGFYGPSAPARAQFNPNSFATQVGTDFIRNHQTLGVDFASVHIYADSWISQTISDAHLQFTTTWMEAHIEDAEKYLGMPVIFAEFGVSSKDPGYNSSFRDALISTVYKTVLNSTKKGGSGAGSLLWQLFPEGMDNMDDGYAIVLAKSPSTLNLISLHSSKLAIFNSMCSWKCHWGCKKKNALETIIYHDDL</sequence>
<dbReference type="OrthoDB" id="406631at2759"/>
<accession>A0A2P5XH93</accession>
<evidence type="ECO:0000256" key="4">
    <source>
        <dbReference type="ARBA" id="ARBA00022801"/>
    </source>
</evidence>
<dbReference type="GO" id="GO:0000272">
    <property type="term" value="P:polysaccharide catabolic process"/>
    <property type="evidence" value="ECO:0007669"/>
    <property type="project" value="InterPro"/>
</dbReference>
<organism evidence="8 9">
    <name type="scientific">Gossypium barbadense</name>
    <name type="common">Sea Island cotton</name>
    <name type="synonym">Hibiscus barbadensis</name>
    <dbReference type="NCBI Taxonomy" id="3634"/>
    <lineage>
        <taxon>Eukaryota</taxon>
        <taxon>Viridiplantae</taxon>
        <taxon>Streptophyta</taxon>
        <taxon>Embryophyta</taxon>
        <taxon>Tracheophyta</taxon>
        <taxon>Spermatophyta</taxon>
        <taxon>Magnoliopsida</taxon>
        <taxon>eudicotyledons</taxon>
        <taxon>Gunneridae</taxon>
        <taxon>Pentapetalae</taxon>
        <taxon>rosids</taxon>
        <taxon>malvids</taxon>
        <taxon>Malvales</taxon>
        <taxon>Malvaceae</taxon>
        <taxon>Malvoideae</taxon>
        <taxon>Gossypium</taxon>
    </lineage>
</organism>
<protein>
    <recommendedName>
        <fullName evidence="3">mannan endo-1,4-beta-mannosidase</fullName>
        <ecNumber evidence="3">3.2.1.78</ecNumber>
    </recommendedName>
</protein>
<gene>
    <name evidence="8" type="ORF">GOBAR_AA17976</name>
</gene>
<dbReference type="FunFam" id="3.20.20.80:FF:000313">
    <property type="entry name" value="Uncharacterized protein"/>
    <property type="match status" value="1"/>
</dbReference>
<dbReference type="InterPro" id="IPR001547">
    <property type="entry name" value="Glyco_hydro_5"/>
</dbReference>
<evidence type="ECO:0000313" key="9">
    <source>
        <dbReference type="Proteomes" id="UP000239757"/>
    </source>
</evidence>
<keyword evidence="4" id="KW-0378">Hydrolase</keyword>
<dbReference type="EMBL" id="KZ664875">
    <property type="protein sequence ID" value="PPS02690.1"/>
    <property type="molecule type" value="Genomic_DNA"/>
</dbReference>
<proteinExistence type="inferred from homology"/>
<feature type="domain" description="Glycoside hydrolase family 5" evidence="7">
    <location>
        <begin position="530"/>
        <end position="786"/>
    </location>
</feature>
<name>A0A2P5XH93_GOSBA</name>
<keyword evidence="6" id="KW-1133">Transmembrane helix</keyword>
<evidence type="ECO:0000256" key="3">
    <source>
        <dbReference type="ARBA" id="ARBA00012706"/>
    </source>
</evidence>
<dbReference type="AlphaFoldDB" id="A0A2P5XH93"/>
<feature type="transmembrane region" description="Helical" evidence="6">
    <location>
        <begin position="86"/>
        <end position="105"/>
    </location>
</feature>
<dbReference type="Proteomes" id="UP000239757">
    <property type="component" value="Unassembled WGS sequence"/>
</dbReference>
<dbReference type="PANTHER" id="PTHR31451">
    <property type="match status" value="1"/>
</dbReference>
<evidence type="ECO:0000256" key="2">
    <source>
        <dbReference type="ARBA" id="ARBA00005641"/>
    </source>
</evidence>